<keyword evidence="2" id="KW-1185">Reference proteome</keyword>
<proteinExistence type="predicted"/>
<evidence type="ECO:0000313" key="1">
    <source>
        <dbReference type="EMBL" id="SPH22456.1"/>
    </source>
</evidence>
<dbReference type="EMBL" id="OMOR01000001">
    <property type="protein sequence ID" value="SPH22456.1"/>
    <property type="molecule type" value="Genomic_DNA"/>
</dbReference>
<reference evidence="1 2" key="1">
    <citation type="submission" date="2018-03" db="EMBL/GenBank/DDBJ databases">
        <authorList>
            <person name="Keele B.F."/>
        </authorList>
    </citation>
    <scope>NUCLEOTIDE SEQUENCE [LARGE SCALE GENOMIC DNA]</scope>
    <source>
        <strain evidence="1 2">CECT 8599</strain>
    </source>
</reference>
<protein>
    <submittedName>
        <fullName evidence="1">Uncharacterized protein</fullName>
    </submittedName>
</protein>
<dbReference type="Proteomes" id="UP000244880">
    <property type="component" value="Unassembled WGS sequence"/>
</dbReference>
<dbReference type="AlphaFoldDB" id="A0A2R8BH53"/>
<organism evidence="1 2">
    <name type="scientific">Ascidiaceihabitans donghaensis</name>
    <dbReference type="NCBI Taxonomy" id="1510460"/>
    <lineage>
        <taxon>Bacteria</taxon>
        <taxon>Pseudomonadati</taxon>
        <taxon>Pseudomonadota</taxon>
        <taxon>Alphaproteobacteria</taxon>
        <taxon>Rhodobacterales</taxon>
        <taxon>Paracoccaceae</taxon>
        <taxon>Ascidiaceihabitans</taxon>
    </lineage>
</organism>
<name>A0A2R8BH53_9RHOB</name>
<sequence>MTTYLTGMNRGIGAACVAAGILDVSTGLKLARTGKVFRF</sequence>
<gene>
    <name evidence="1" type="ORF">ASD8599_03199</name>
</gene>
<accession>A0A2R8BH53</accession>
<evidence type="ECO:0000313" key="2">
    <source>
        <dbReference type="Proteomes" id="UP000244880"/>
    </source>
</evidence>